<dbReference type="GO" id="GO:0043161">
    <property type="term" value="P:proteasome-mediated ubiquitin-dependent protein catabolic process"/>
    <property type="evidence" value="ECO:0007669"/>
    <property type="project" value="TreeGrafter"/>
</dbReference>
<evidence type="ECO:0000313" key="6">
    <source>
        <dbReference type="Proteomes" id="UP000179807"/>
    </source>
</evidence>
<dbReference type="SUPFAM" id="SSF56204">
    <property type="entry name" value="Hect, E3 ligase catalytic domain"/>
    <property type="match status" value="1"/>
</dbReference>
<dbReference type="Pfam" id="PF00632">
    <property type="entry name" value="HECT"/>
    <property type="match status" value="1"/>
</dbReference>
<protein>
    <recommendedName>
        <fullName evidence="4">HECT domain-containing protein</fullName>
    </recommendedName>
</protein>
<dbReference type="Proteomes" id="UP000179807">
    <property type="component" value="Unassembled WGS sequence"/>
</dbReference>
<dbReference type="OrthoDB" id="271273at2759"/>
<dbReference type="SMART" id="SM00119">
    <property type="entry name" value="HECTc"/>
    <property type="match status" value="1"/>
</dbReference>
<dbReference type="VEuPathDB" id="TrichDB:TRFO_09103"/>
<dbReference type="Gene3D" id="3.30.2410.10">
    <property type="entry name" value="Hect, E3 ligase catalytic domain"/>
    <property type="match status" value="1"/>
</dbReference>
<evidence type="ECO:0000259" key="4">
    <source>
        <dbReference type="PROSITE" id="PS50237"/>
    </source>
</evidence>
<keyword evidence="6" id="KW-1185">Reference proteome</keyword>
<dbReference type="PROSITE" id="PS50237">
    <property type="entry name" value="HECT"/>
    <property type="match status" value="1"/>
</dbReference>
<name>A0A1J4JFS7_9EUKA</name>
<dbReference type="AlphaFoldDB" id="A0A1J4JFS7"/>
<dbReference type="GO" id="GO:0061630">
    <property type="term" value="F:ubiquitin protein ligase activity"/>
    <property type="evidence" value="ECO:0007669"/>
    <property type="project" value="InterPro"/>
</dbReference>
<gene>
    <name evidence="5" type="ORF">TRFO_09103</name>
</gene>
<dbReference type="PANTHER" id="PTHR45670">
    <property type="entry name" value="E3 UBIQUITIN-PROTEIN LIGASE TRIP12"/>
    <property type="match status" value="1"/>
</dbReference>
<dbReference type="EMBL" id="MLAK01001082">
    <property type="protein sequence ID" value="OHS97968.1"/>
    <property type="molecule type" value="Genomic_DNA"/>
</dbReference>
<organism evidence="5 6">
    <name type="scientific">Tritrichomonas foetus</name>
    <dbReference type="NCBI Taxonomy" id="1144522"/>
    <lineage>
        <taxon>Eukaryota</taxon>
        <taxon>Metamonada</taxon>
        <taxon>Parabasalia</taxon>
        <taxon>Tritrichomonadida</taxon>
        <taxon>Tritrichomonadidae</taxon>
        <taxon>Tritrichomonas</taxon>
    </lineage>
</organism>
<evidence type="ECO:0000256" key="2">
    <source>
        <dbReference type="ARBA" id="ARBA00022786"/>
    </source>
</evidence>
<keyword evidence="1" id="KW-0808">Transferase</keyword>
<feature type="domain" description="HECT" evidence="4">
    <location>
        <begin position="10"/>
        <end position="201"/>
    </location>
</feature>
<keyword evidence="2 3" id="KW-0833">Ubl conjugation pathway</keyword>
<reference evidence="5" key="1">
    <citation type="submission" date="2016-10" db="EMBL/GenBank/DDBJ databases">
        <authorList>
            <person name="Benchimol M."/>
            <person name="Almeida L.G."/>
            <person name="Vasconcelos A.T."/>
            <person name="Perreira-Neves A."/>
            <person name="Rosa I.A."/>
            <person name="Tasca T."/>
            <person name="Bogo M.R."/>
            <person name="de Souza W."/>
        </authorList>
    </citation>
    <scope>NUCLEOTIDE SEQUENCE [LARGE SCALE GENOMIC DNA]</scope>
    <source>
        <strain evidence="5">K</strain>
    </source>
</reference>
<dbReference type="InterPro" id="IPR000569">
    <property type="entry name" value="HECT_dom"/>
</dbReference>
<comment type="caution">
    <text evidence="5">The sequence shown here is derived from an EMBL/GenBank/DDBJ whole genome shotgun (WGS) entry which is preliminary data.</text>
</comment>
<sequence length="201" mass="22527">MNGLTFVYPGTSIELKENGSEIEIDQTNIEEYKKLVKQFTMNIEAINAFKRGFSCIVQPGLENMLRAEEFCRLISGDDTVTLTGKDVRKNVIISHGYNLNAPQIDYFCEIIDEMTSKQKSMLFKFITGCERPPVGGLASLNPHLTIAKKVPETRSLNADDILPSVMTCTNYFKLPAYSSKEIMKEKILLAIEEGQGAFLLT</sequence>
<feature type="active site" description="Glycyl thioester intermediate" evidence="3">
    <location>
        <position position="168"/>
    </location>
</feature>
<dbReference type="InterPro" id="IPR035983">
    <property type="entry name" value="Hect_E3_ubiquitin_ligase"/>
</dbReference>
<evidence type="ECO:0000313" key="5">
    <source>
        <dbReference type="EMBL" id="OHS97968.1"/>
    </source>
</evidence>
<evidence type="ECO:0000256" key="1">
    <source>
        <dbReference type="ARBA" id="ARBA00022679"/>
    </source>
</evidence>
<evidence type="ECO:0000256" key="3">
    <source>
        <dbReference type="PROSITE-ProRule" id="PRU00104"/>
    </source>
</evidence>
<dbReference type="InterPro" id="IPR045322">
    <property type="entry name" value="HECTD1/TRIP12-like"/>
</dbReference>
<dbReference type="GeneID" id="94829388"/>
<dbReference type="PANTHER" id="PTHR45670:SF1">
    <property type="entry name" value="E3 UBIQUITIN-PROTEIN LIGASE HECTD1"/>
    <property type="match status" value="1"/>
</dbReference>
<accession>A0A1J4JFS7</accession>
<dbReference type="GO" id="GO:0000209">
    <property type="term" value="P:protein polyubiquitination"/>
    <property type="evidence" value="ECO:0007669"/>
    <property type="project" value="TreeGrafter"/>
</dbReference>
<proteinExistence type="predicted"/>
<dbReference type="RefSeq" id="XP_068351105.1">
    <property type="nucleotide sequence ID" value="XM_068494684.1"/>
</dbReference>